<dbReference type="AlphaFoldDB" id="A0A7G9YQV2"/>
<dbReference type="Gene3D" id="3.90.1140.10">
    <property type="entry name" value="Cyclic phosphodiesterase"/>
    <property type="match status" value="1"/>
</dbReference>
<protein>
    <recommendedName>
        <fullName evidence="2">2'-5' RNA ligase family protein</fullName>
    </recommendedName>
</protein>
<evidence type="ECO:0008006" key="2">
    <source>
        <dbReference type="Google" id="ProtNLM"/>
    </source>
</evidence>
<organism evidence="1">
    <name type="scientific">Candidatus Methanogaster sp. ANME-2c ERB4</name>
    <dbReference type="NCBI Taxonomy" id="2759911"/>
    <lineage>
        <taxon>Archaea</taxon>
        <taxon>Methanobacteriati</taxon>
        <taxon>Methanobacteriota</taxon>
        <taxon>Stenosarchaea group</taxon>
        <taxon>Methanomicrobia</taxon>
        <taxon>Methanosarcinales</taxon>
        <taxon>ANME-2 cluster</taxon>
        <taxon>Candidatus Methanogasteraceae</taxon>
        <taxon>Candidatus Methanogaster</taxon>
    </lineage>
</organism>
<evidence type="ECO:0000313" key="1">
    <source>
        <dbReference type="EMBL" id="QNO50386.1"/>
    </source>
</evidence>
<dbReference type="EMBL" id="MT631434">
    <property type="protein sequence ID" value="QNO50386.1"/>
    <property type="molecule type" value="Genomic_DNA"/>
</dbReference>
<proteinExistence type="predicted"/>
<gene>
    <name evidence="1" type="ORF">CKJHOKLD_00007</name>
</gene>
<dbReference type="Pfam" id="PF13563">
    <property type="entry name" value="2_5_RNA_ligase2"/>
    <property type="match status" value="1"/>
</dbReference>
<accession>A0A7G9YQV2</accession>
<sequence length="174" mass="20253">MSLLVLSYPNISEKDFNWIQAVRANHDELYYKVVAPHFTIVFPNFNQDRVEFVEHVKLQARCFKKIDFVLRCAVIVKDAFNDYTHLFLVPDEGYSEIVKLHDKLYNGPLASDLRLDIPFILHIGIGNAIDPLVCKKLADELNRQAFEINGRIETLDVTWYEENKVETIERIELG</sequence>
<name>A0A7G9YQV2_9EURY</name>
<reference evidence="1" key="1">
    <citation type="submission" date="2020-06" db="EMBL/GenBank/DDBJ databases">
        <title>Unique genomic features of the anaerobic methanotrophic archaea.</title>
        <authorList>
            <person name="Chadwick G.L."/>
            <person name="Skennerton C.T."/>
            <person name="Laso-Perez R."/>
            <person name="Leu A.O."/>
            <person name="Speth D.R."/>
            <person name="Yu H."/>
            <person name="Morgan-Lang C."/>
            <person name="Hatzenpichler R."/>
            <person name="Goudeau D."/>
            <person name="Malmstrom R."/>
            <person name="Brazelton W.J."/>
            <person name="Woyke T."/>
            <person name="Hallam S.J."/>
            <person name="Tyson G.W."/>
            <person name="Wegener G."/>
            <person name="Boetius A."/>
            <person name="Orphan V."/>
        </authorList>
    </citation>
    <scope>NUCLEOTIDE SEQUENCE</scope>
</reference>